<evidence type="ECO:0000313" key="2">
    <source>
        <dbReference type="EMBL" id="WFC94092.1"/>
    </source>
</evidence>
<organism evidence="2 3">
    <name type="scientific">Malassezia brasiliensis</name>
    <dbReference type="NCBI Taxonomy" id="1821822"/>
    <lineage>
        <taxon>Eukaryota</taxon>
        <taxon>Fungi</taxon>
        <taxon>Dikarya</taxon>
        <taxon>Basidiomycota</taxon>
        <taxon>Ustilaginomycotina</taxon>
        <taxon>Malasseziomycetes</taxon>
        <taxon>Malasseziales</taxon>
        <taxon>Malasseziaceae</taxon>
        <taxon>Malassezia</taxon>
    </lineage>
</organism>
<name>A0AAF0DRJ8_9BASI</name>
<accession>A0AAF0DRJ8</accession>
<sequence>MRRDQRKPLEADDDFELGAPTSDDVTLDLNTDLARYYKGPNAHKLRERAIEREREMQAQRQKQVEEAEVNEVLERSSPPANVITIDDSSDDERLIPMPVPKPPSPPAPATHEDERDTMSLVLRAAKGDAVPVKF</sequence>
<reference evidence="2" key="1">
    <citation type="submission" date="2023-03" db="EMBL/GenBank/DDBJ databases">
        <title>Mating type loci evolution in Malassezia.</title>
        <authorList>
            <person name="Coelho M.A."/>
        </authorList>
    </citation>
    <scope>NUCLEOTIDE SEQUENCE</scope>
    <source>
        <strain evidence="2">CBS 14135</strain>
    </source>
</reference>
<feature type="compositionally biased region" description="Pro residues" evidence="1">
    <location>
        <begin position="97"/>
        <end position="108"/>
    </location>
</feature>
<dbReference type="AlphaFoldDB" id="A0AAF0DRJ8"/>
<feature type="region of interest" description="Disordered" evidence="1">
    <location>
        <begin position="54"/>
        <end position="117"/>
    </location>
</feature>
<evidence type="ECO:0000256" key="1">
    <source>
        <dbReference type="SAM" id="MobiDB-lite"/>
    </source>
</evidence>
<dbReference type="EMBL" id="CP119951">
    <property type="protein sequence ID" value="WFC94092.1"/>
    <property type="molecule type" value="Genomic_DNA"/>
</dbReference>
<feature type="region of interest" description="Disordered" evidence="1">
    <location>
        <begin position="1"/>
        <end position="22"/>
    </location>
</feature>
<protein>
    <submittedName>
        <fullName evidence="2">Uncharacterized protein</fullName>
    </submittedName>
</protein>
<evidence type="ECO:0000313" key="3">
    <source>
        <dbReference type="Proteomes" id="UP001216638"/>
    </source>
</evidence>
<feature type="compositionally biased region" description="Basic and acidic residues" evidence="1">
    <location>
        <begin position="54"/>
        <end position="65"/>
    </location>
</feature>
<proteinExistence type="predicted"/>
<keyword evidence="3" id="KW-1185">Reference proteome</keyword>
<dbReference type="Proteomes" id="UP001216638">
    <property type="component" value="Chromosome 1"/>
</dbReference>
<gene>
    <name evidence="2" type="ORF">MBRA1_000722</name>
</gene>
<feature type="compositionally biased region" description="Basic and acidic residues" evidence="1">
    <location>
        <begin position="1"/>
        <end position="10"/>
    </location>
</feature>